<feature type="region of interest" description="Disordered" evidence="2">
    <location>
        <begin position="1374"/>
        <end position="1478"/>
    </location>
</feature>
<feature type="compositionally biased region" description="Polar residues" evidence="2">
    <location>
        <begin position="1737"/>
        <end position="1755"/>
    </location>
</feature>
<feature type="compositionally biased region" description="Basic and acidic residues" evidence="2">
    <location>
        <begin position="1047"/>
        <end position="1072"/>
    </location>
</feature>
<evidence type="ECO:0000256" key="2">
    <source>
        <dbReference type="SAM" id="MobiDB-lite"/>
    </source>
</evidence>
<reference evidence="3" key="1">
    <citation type="journal article" date="2015" name="PLoS ONE">
        <title>Comprehensive Evaluation of Toxoplasma gondii VEG and Neospora caninum LIV Genomes with Tachyzoite Stage Transcriptome and Proteome Defines Novel Transcript Features.</title>
        <authorList>
            <person name="Ramaprasad A."/>
            <person name="Mourier T."/>
            <person name="Naeem R."/>
            <person name="Malas T.B."/>
            <person name="Moussa E."/>
            <person name="Panigrahi A."/>
            <person name="Vermont S.J."/>
            <person name="Otto T.D."/>
            <person name="Wastling J."/>
            <person name="Pain A."/>
        </authorList>
    </citation>
    <scope>NUCLEOTIDE SEQUENCE</scope>
    <source>
        <strain evidence="3">VEG</strain>
    </source>
</reference>
<feature type="region of interest" description="Disordered" evidence="2">
    <location>
        <begin position="1023"/>
        <end position="1238"/>
    </location>
</feature>
<feature type="compositionally biased region" description="Basic and acidic residues" evidence="2">
    <location>
        <begin position="181"/>
        <end position="196"/>
    </location>
</feature>
<accession>A0A0F7UVC7</accession>
<feature type="compositionally biased region" description="Low complexity" evidence="2">
    <location>
        <begin position="722"/>
        <end position="754"/>
    </location>
</feature>
<feature type="compositionally biased region" description="Basic and acidic residues" evidence="2">
    <location>
        <begin position="1144"/>
        <end position="1161"/>
    </location>
</feature>
<feature type="compositionally biased region" description="Low complexity" evidence="2">
    <location>
        <begin position="54"/>
        <end position="63"/>
    </location>
</feature>
<evidence type="ECO:0000256" key="1">
    <source>
        <dbReference type="SAM" id="Coils"/>
    </source>
</evidence>
<proteinExistence type="predicted"/>
<feature type="region of interest" description="Disordered" evidence="2">
    <location>
        <begin position="1867"/>
        <end position="1891"/>
    </location>
</feature>
<protein>
    <submittedName>
        <fullName evidence="3">Uncharacterized protein</fullName>
    </submittedName>
</protein>
<dbReference type="EMBL" id="LN714494">
    <property type="protein sequence ID" value="CEL72972.1"/>
    <property type="molecule type" value="Genomic_DNA"/>
</dbReference>
<feature type="region of interest" description="Disordered" evidence="2">
    <location>
        <begin position="1644"/>
        <end position="1818"/>
    </location>
</feature>
<feature type="region of interest" description="Disordered" evidence="2">
    <location>
        <begin position="1590"/>
        <end position="1614"/>
    </location>
</feature>
<feature type="compositionally biased region" description="Polar residues" evidence="2">
    <location>
        <begin position="852"/>
        <end position="869"/>
    </location>
</feature>
<evidence type="ECO:0000313" key="3">
    <source>
        <dbReference type="EMBL" id="CEL72972.1"/>
    </source>
</evidence>
<feature type="compositionally biased region" description="Basic and acidic residues" evidence="2">
    <location>
        <begin position="1767"/>
        <end position="1785"/>
    </location>
</feature>
<gene>
    <name evidence="3" type="ORF">BN1205_033030</name>
</gene>
<feature type="compositionally biased region" description="Basic and acidic residues" evidence="2">
    <location>
        <begin position="1680"/>
        <end position="1691"/>
    </location>
</feature>
<keyword evidence="1" id="KW-0175">Coiled coil</keyword>
<feature type="compositionally biased region" description="Low complexity" evidence="2">
    <location>
        <begin position="113"/>
        <end position="127"/>
    </location>
</feature>
<feature type="region of interest" description="Disordered" evidence="2">
    <location>
        <begin position="1485"/>
        <end position="1504"/>
    </location>
</feature>
<sequence length="2281" mass="243660">MDETTEDTQPATREVEAKSPLTSAFRDGEVYPAKSGVTDADLRFASGDKQTCASSRSSSTPSSLFETVNSETRHGAYEDLRVHVEDNDSPPELHASCDSPRFQFLPSSPSDTASLLSASPSESSPLLHEVDASACSSSEPGVGLSLREAGSEETSEGEFALGERTQPSRDGGDSSLFISFHRLERPEAFPQEDKPRSPSTPEPLVLDLRASIPNRGPSHEVDPPRGITETPGSDRRRSLSSESRPECPVAAELQGETPLGEETVTSENIPGESEETPHAIAAEKNQLASLRAAGPTQRLPRSASLLGEESLPPEVRLTVNLPTQLEGKFQRMAICTLPCMQTFEASSLQFPFSVSLPLRRGFFSRPGTTEDGDSTGKQGEQRVGRREVSKSQVESIHDRLGGRNVRRKSFLDRKDEKKEESKHFFATLIRIVVFCHTSKASGLSPQCGQPAPPLSAVSRETLATAPESDESPLEVAAQGGTPRLAASASVLPQATRQKHLNTGTVAYYVTVPLKALLAKGGAERRGTVWLALNRAEGKLAPLTPWQMDFYNEGFHRAWSAGMDLCRPKVSVSFELENEADPTHVPSQQARACLAKRMHQLERELDQVYRQADAEVQRYRHALKAAEEQKGKVTSFLRDFESPAFKQMESECVRLRRLVKELEEAAHTTQSETRATIQKLQHELKTARLLLRSNSRRSFVSPSPSLSSEPHATPHSGLLQGVSGASSPPGASRDSDLASVHSAASSASSPGLAPPLASRFSARSIAIWRKKLSDLEERNAAAKKEIEEAERQKEALRIELHMARRSLETERRRSLLQRKALEECRAQLNASGHASTFDDVEKKDDVRPELLQKASSEQNSTVETSGTSTDEASETGKAPRGEALRTVSSGPSGRGVSAAPPIPPSSHEQRLRSQRLSLGLPSRTSLEPSLFHGDSRLGRRGSLARESSFSSLFPSLAASLTGPRVGPGCGTHTARRAANTQRMLLSRVSKEEKQMLHELKNAALQAVPSLQAIAKAHAVAAKERRDGLAKRSRARQAAAAQAQNSERGQGEKEGGDQADGRTPKSVGLRREETECSWTSEEEDNGNTRSRSSSHSQSRTRPRRQVRISRRDIHERFASSEEMEETFKGKRLQSRQMRRGHKGKRSEKASHEGEASESEDRSENASITDGLKRRLTRPTVSCRGQGKRTGLPKRPVTLAPVSDASGPAACEAKVSPGNLTGSARSSLGSSGGSQPLASRDESLQACMEAAGGRGTLRLSIQSISSLSLRRVGRNVKRTASEEALRRRQAPPSARRGLSGLSAGTRTSAAILKAPEKGPRLLKLVRKGARGRANPRGISARKPRSARPSMRICRLENKSTVVPPLAKAIGRLQRAEGTELGAPEATGEVGKAAFGSETDKASPAEKVSSITRSSGHRSPADALERRQETGVVTGEEKTAVAAVSTRRLGKKAKTPSGSEDETQRQQRGRRARDENPASPGLEDIAQAAATPASDSNDKGKGKTNVFPDGLIHSLVNPRFTTHASMIGSRSAADGVKVTPLSPALDSWSPISDGLEERGDADLFAPFHQGASSLSATALETHRPLPPSLLGLQTRVGGADSRPDARSTEQQGSTRRLASVLFEETSLRDTSSVSEELRTFLEATRALEEEIPIPGDGADSSPSSSSSRPSLRWSSLGFQEEACTLEKHSRSHSEAEDNGGLMASDECSLPRQSGETDGGSTASFETNAQSAEGEGRRDQNLHNSSQGSSMQRHSGTQTVAGAALQRIALRVRAEEAASRERERKAKEKQSPTQVSAPVSSTIASSASHTAGVPTPKPRPGFEAHPLAGGSNCFAAKAASALSQPLPASRVPVASLGDQQTRVQGLPRQQTSALDAARTRASPQFSQGVDGEGRASEAPRSVLCVGPAQGVSAGGVRESVDNRRNLERISHGFQVGNPLIGSVSLAPPPRYLSIGRDCVVPGAESSLLTHGLPPPRTTLRQPSGATLPLRAFAPAVSPLSGVSVAVRQTDRASSPPLTRPGYPLHGPPERASLQAGCVGTAGRLGGLGTRFAAVQASPALAPAAPVASVSAFPPVSVSLSGGLGSGRFGYDCMHDTASSPPPLSAEESFPPLVPISLPPRTLQPKQLSAVVGTHRRPLEKSEGRATAPWLVWGARPAETEKQRGVFTDAVPARQTVASRSSGASVAESGRTGPTETERTQAGEGTQGRELPSWVSPPCLVKNHLFAERDNGLSSVSGMVYAPTGNSQGSNDEVRPARLRQLAPPCVQPRACPHRVVFTSQLAFPGN</sequence>
<organism evidence="3">
    <name type="scientific">Toxoplasma gondii (strain ATCC 50861 / VEG)</name>
    <dbReference type="NCBI Taxonomy" id="432359"/>
    <lineage>
        <taxon>Eukaryota</taxon>
        <taxon>Sar</taxon>
        <taxon>Alveolata</taxon>
        <taxon>Apicomplexa</taxon>
        <taxon>Conoidasida</taxon>
        <taxon>Coccidia</taxon>
        <taxon>Eucoccidiorida</taxon>
        <taxon>Eimeriorina</taxon>
        <taxon>Sarcocystidae</taxon>
        <taxon>Toxoplasma</taxon>
    </lineage>
</organism>
<feature type="compositionally biased region" description="Basic and acidic residues" evidence="2">
    <location>
        <begin position="232"/>
        <end position="245"/>
    </location>
</feature>
<feature type="region of interest" description="Disordered" evidence="2">
    <location>
        <begin position="1273"/>
        <end position="1345"/>
    </location>
</feature>
<feature type="compositionally biased region" description="Low complexity" evidence="2">
    <location>
        <begin position="1790"/>
        <end position="1806"/>
    </location>
</feature>
<feature type="compositionally biased region" description="Basic and acidic residues" evidence="2">
    <location>
        <begin position="379"/>
        <end position="399"/>
    </location>
</feature>
<feature type="compositionally biased region" description="Polar residues" evidence="2">
    <location>
        <begin position="1706"/>
        <end position="1726"/>
    </location>
</feature>
<feature type="region of interest" description="Disordered" evidence="2">
    <location>
        <begin position="851"/>
        <end position="913"/>
    </location>
</feature>
<feature type="compositionally biased region" description="Low complexity" evidence="2">
    <location>
        <begin position="695"/>
        <end position="709"/>
    </location>
</feature>
<feature type="compositionally biased region" description="Basic residues" evidence="2">
    <location>
        <begin position="1127"/>
        <end position="1143"/>
    </location>
</feature>
<feature type="region of interest" description="Disordered" evidence="2">
    <location>
        <begin position="2166"/>
        <end position="2208"/>
    </location>
</feature>
<feature type="compositionally biased region" description="Basic residues" evidence="2">
    <location>
        <begin position="1096"/>
        <end position="1106"/>
    </location>
</feature>
<name>A0A0F7UVC7_TOXGV</name>
<feature type="compositionally biased region" description="Basic and acidic residues" evidence="2">
    <location>
        <begin position="1107"/>
        <end position="1117"/>
    </location>
</feature>
<feature type="region of interest" description="Disordered" evidence="2">
    <location>
        <begin position="363"/>
        <end position="399"/>
    </location>
</feature>
<feature type="region of interest" description="Disordered" evidence="2">
    <location>
        <begin position="1"/>
        <end position="275"/>
    </location>
</feature>
<feature type="region of interest" description="Disordered" evidence="2">
    <location>
        <begin position="695"/>
        <end position="754"/>
    </location>
</feature>
<feature type="compositionally biased region" description="Basic and acidic residues" evidence="2">
    <location>
        <begin position="71"/>
        <end position="86"/>
    </location>
</feature>
<feature type="compositionally biased region" description="Low complexity" evidence="2">
    <location>
        <begin position="1656"/>
        <end position="1672"/>
    </location>
</feature>
<feature type="compositionally biased region" description="Basic and acidic residues" evidence="2">
    <location>
        <begin position="1415"/>
        <end position="1435"/>
    </location>
</feature>
<feature type="coiled-coil region" evidence="1">
    <location>
        <begin position="590"/>
        <end position="671"/>
    </location>
</feature>
<feature type="coiled-coil region" evidence="1">
    <location>
        <begin position="764"/>
        <end position="812"/>
    </location>
</feature>